<dbReference type="Proteomes" id="UP000015354">
    <property type="component" value="Unassembled WGS sequence"/>
</dbReference>
<proteinExistence type="predicted"/>
<name>S9VJH9_9TRYP</name>
<comment type="caution">
    <text evidence="2">The sequence shown here is derived from an EMBL/GenBank/DDBJ whole genome shotgun (WGS) entry which is preliminary data.</text>
</comment>
<evidence type="ECO:0000313" key="2">
    <source>
        <dbReference type="EMBL" id="EPY23380.1"/>
    </source>
</evidence>
<sequence length="529" mass="57872">MNVLGELISVSLTPRDEEWDLSKFQRVLIQPRQLLYFDLTVSFENPGNAKDASVRTFLNAVGEIDWDVTWDKLLRRIKVLPFLESPASVANSCASDDDEDGSSVTLVTDQSRIQFPSDRDAPLAAPSPTALRTPHRIAPASSSNSLVKETLTSPSSVVTDKNVASKNAAPRPVFIFGSCDVLQTAKQKGPFTSESGDAPTRFGKPLYLTAARDARSPPAGAAGGATPTSLSRVFSLCFTVPDWAAAEAEERRLGLRHELGFLIELDTAPEHRVLRRMLTQGLLPSESVDTPPWLFNPPIVLGSYYVPVRIHAALECRSSTSPLRNDQLVLSLALTNAAERQLVLHGASFDIYSTRRRDPGEEDARGGAVQQPCMAPFWAEYRQGPSCGGMRTVDILTKVVTVTPMIVSHDRPPFVLQPGETYSFQFVVQVLPQLSFLLNQRSLEHVYAARAAGAPTAASHKMDPASPPTVEAPLIKDFNEKRVEARELISVLSSSYVTQTLVYYALSEDPTQAQTVLSRRHATSWSFGA</sequence>
<feature type="region of interest" description="Disordered" evidence="1">
    <location>
        <begin position="117"/>
        <end position="145"/>
    </location>
</feature>
<protein>
    <submittedName>
        <fullName evidence="2">Uncharacterized protein</fullName>
    </submittedName>
</protein>
<dbReference type="OrthoDB" id="272043at2759"/>
<keyword evidence="3" id="KW-1185">Reference proteome</keyword>
<accession>S9VJH9</accession>
<reference evidence="2 3" key="1">
    <citation type="journal article" date="2013" name="PLoS ONE">
        <title>Predicting the Proteins of Angomonas deanei, Strigomonas culicis and Their Respective Endosymbionts Reveals New Aspects of the Trypanosomatidae Family.</title>
        <authorList>
            <person name="Motta M.C."/>
            <person name="Martins A.C."/>
            <person name="de Souza S.S."/>
            <person name="Catta-Preta C.M."/>
            <person name="Silva R."/>
            <person name="Klein C.C."/>
            <person name="de Almeida L.G."/>
            <person name="de Lima Cunha O."/>
            <person name="Ciapina L.P."/>
            <person name="Brocchi M."/>
            <person name="Colabardini A.C."/>
            <person name="de Araujo Lima B."/>
            <person name="Machado C.R."/>
            <person name="de Almeida Soares C.M."/>
            <person name="Probst C.M."/>
            <person name="de Menezes C.B."/>
            <person name="Thompson C.E."/>
            <person name="Bartholomeu D.C."/>
            <person name="Gradia D.F."/>
            <person name="Pavoni D.P."/>
            <person name="Grisard E.C."/>
            <person name="Fantinatti-Garboggini F."/>
            <person name="Marchini F.K."/>
            <person name="Rodrigues-Luiz G.F."/>
            <person name="Wagner G."/>
            <person name="Goldman G.H."/>
            <person name="Fietto J.L."/>
            <person name="Elias M.C."/>
            <person name="Goldman M.H."/>
            <person name="Sagot M.F."/>
            <person name="Pereira M."/>
            <person name="Stoco P.H."/>
            <person name="de Mendonca-Neto R.P."/>
            <person name="Teixeira S.M."/>
            <person name="Maciel T.E."/>
            <person name="de Oliveira Mendes T.A."/>
            <person name="Urmenyi T.P."/>
            <person name="de Souza W."/>
            <person name="Schenkman S."/>
            <person name="de Vasconcelos A.T."/>
        </authorList>
    </citation>
    <scope>NUCLEOTIDE SEQUENCE [LARGE SCALE GENOMIC DNA]</scope>
</reference>
<gene>
    <name evidence="2" type="ORF">STCU_07741</name>
</gene>
<evidence type="ECO:0000313" key="3">
    <source>
        <dbReference type="Proteomes" id="UP000015354"/>
    </source>
</evidence>
<evidence type="ECO:0000256" key="1">
    <source>
        <dbReference type="SAM" id="MobiDB-lite"/>
    </source>
</evidence>
<organism evidence="2 3">
    <name type="scientific">Strigomonas culicis</name>
    <dbReference type="NCBI Taxonomy" id="28005"/>
    <lineage>
        <taxon>Eukaryota</taxon>
        <taxon>Discoba</taxon>
        <taxon>Euglenozoa</taxon>
        <taxon>Kinetoplastea</taxon>
        <taxon>Metakinetoplastina</taxon>
        <taxon>Trypanosomatida</taxon>
        <taxon>Trypanosomatidae</taxon>
        <taxon>Strigomonadinae</taxon>
        <taxon>Strigomonas</taxon>
    </lineage>
</organism>
<dbReference type="AlphaFoldDB" id="S9VJH9"/>
<dbReference type="EMBL" id="ATMH01007741">
    <property type="protein sequence ID" value="EPY23380.1"/>
    <property type="molecule type" value="Genomic_DNA"/>
</dbReference>